<proteinExistence type="predicted"/>
<evidence type="ECO:0000313" key="2">
    <source>
        <dbReference type="Proteomes" id="UP000036261"/>
    </source>
</evidence>
<dbReference type="PATRIC" id="fig|558151.6.peg.1953"/>
<dbReference type="STRING" id="558151.ACM46_09315"/>
<gene>
    <name evidence="1" type="ORF">ACM46_09315</name>
</gene>
<protein>
    <submittedName>
        <fullName evidence="1">Uncharacterized protein</fullName>
    </submittedName>
</protein>
<comment type="caution">
    <text evidence="1">The sequence shown here is derived from an EMBL/GenBank/DDBJ whole genome shotgun (WGS) entry which is preliminary data.</text>
</comment>
<accession>A0A0J7IE46</accession>
<dbReference type="OrthoDB" id="1263739at2"/>
<sequence>MGNLFENKIIEIISEGVKIAVSEHTVNDQQIYRLIFSDDRLPLVITRISTFSGNNWTSVPQGRQKEAELFGNEILKHLKK</sequence>
<dbReference type="RefSeq" id="WP_048506379.1">
    <property type="nucleotide sequence ID" value="NZ_LFND01000003.1"/>
</dbReference>
<evidence type="ECO:0000313" key="1">
    <source>
        <dbReference type="EMBL" id="KMQ64462.1"/>
    </source>
</evidence>
<dbReference type="EMBL" id="LFND01000003">
    <property type="protein sequence ID" value="KMQ64462.1"/>
    <property type="molecule type" value="Genomic_DNA"/>
</dbReference>
<organism evidence="1 2">
    <name type="scientific">Chryseobacterium angstadtii</name>
    <dbReference type="NCBI Taxonomy" id="558151"/>
    <lineage>
        <taxon>Bacteria</taxon>
        <taxon>Pseudomonadati</taxon>
        <taxon>Bacteroidota</taxon>
        <taxon>Flavobacteriia</taxon>
        <taxon>Flavobacteriales</taxon>
        <taxon>Weeksellaceae</taxon>
        <taxon>Chryseobacterium group</taxon>
        <taxon>Chryseobacterium</taxon>
    </lineage>
</organism>
<keyword evidence="2" id="KW-1185">Reference proteome</keyword>
<reference evidence="1 2" key="1">
    <citation type="journal article" date="2013" name="Int. J. Syst. Evol. Microbiol.">
        <title>Chryseobacterium angstadtii sp. nov., isolated from a newt tank.</title>
        <authorList>
            <person name="Kirk K.E."/>
            <person name="Hoffman J.A."/>
            <person name="Smith K.A."/>
            <person name="Strahan B.L."/>
            <person name="Failor K.C."/>
            <person name="Krebs J.E."/>
            <person name="Gale A.N."/>
            <person name="Do T.D."/>
            <person name="Sontag T.C."/>
            <person name="Batties A.M."/>
            <person name="Mistiszyn K."/>
            <person name="Newman J.D."/>
        </authorList>
    </citation>
    <scope>NUCLEOTIDE SEQUENCE [LARGE SCALE GENOMIC DNA]</scope>
    <source>
        <strain evidence="1 2">KM</strain>
    </source>
</reference>
<dbReference type="AlphaFoldDB" id="A0A0J7IE46"/>
<name>A0A0J7IE46_9FLAO</name>
<dbReference type="GeneID" id="56898648"/>
<dbReference type="Proteomes" id="UP000036261">
    <property type="component" value="Unassembled WGS sequence"/>
</dbReference>